<comment type="similarity">
    <text evidence="1">Belongs to the HypE family.</text>
</comment>
<dbReference type="SUPFAM" id="SSF55326">
    <property type="entry name" value="PurM N-terminal domain-like"/>
    <property type="match status" value="1"/>
</dbReference>
<reference evidence="4" key="1">
    <citation type="submission" date="2020-07" db="EMBL/GenBank/DDBJ databases">
        <title>Huge and variable diversity of episymbiotic CPR bacteria and DPANN archaea in groundwater ecosystems.</title>
        <authorList>
            <person name="He C.Y."/>
            <person name="Keren R."/>
            <person name="Whittaker M."/>
            <person name="Farag I.F."/>
            <person name="Doudna J."/>
            <person name="Cate J.H.D."/>
            <person name="Banfield J.F."/>
        </authorList>
    </citation>
    <scope>NUCLEOTIDE SEQUENCE</scope>
    <source>
        <strain evidence="4">NC_groundwater_1482_Ag_S-0.65um_47_24</strain>
    </source>
</reference>
<dbReference type="InterPro" id="IPR010918">
    <property type="entry name" value="PurM-like_C_dom"/>
</dbReference>
<dbReference type="Proteomes" id="UP000772181">
    <property type="component" value="Unassembled WGS sequence"/>
</dbReference>
<dbReference type="InterPro" id="IPR011854">
    <property type="entry name" value="HypE"/>
</dbReference>
<dbReference type="Gene3D" id="3.90.650.10">
    <property type="entry name" value="PurM-like C-terminal domain"/>
    <property type="match status" value="1"/>
</dbReference>
<dbReference type="Gene3D" id="3.30.1330.10">
    <property type="entry name" value="PurM-like, N-terminal domain"/>
    <property type="match status" value="1"/>
</dbReference>
<protein>
    <submittedName>
        <fullName evidence="4">Hydrogenase expression/formation protein</fullName>
    </submittedName>
</protein>
<proteinExistence type="inferred from homology"/>
<sequence>MMDDRLLPLGKLKSELLEKLLKRFPLDDPAVLIGPKIGEDAAVIDFGDQCLVLGSDPVTFTTREIGWYAMNVNANDIAVMGARPRWFLATVLLPENKTSTELVESIFSQLHLAGKELGISIVGGHTEITSGIEHPIVVGSLIGQVARDKLVTSSGAKIGDDVVLIKGIAIEGTSIIAREKEKELLQAGFSKEFISKCQSFLHNPGISVLQEALIINEVGKINCMHDPTESGLAGGIREIALASEVGMVLRRNKISIYAESKILCNHFGLDPLGLIASGALLCTLDISLTPLLASKLIERGISFSVFGRVVEQERGLTFEDMENAPLPIFDQDEITKVISGQGPVKGEK</sequence>
<dbReference type="AlphaFoldDB" id="A0A933GMM4"/>
<evidence type="ECO:0000259" key="2">
    <source>
        <dbReference type="Pfam" id="PF00586"/>
    </source>
</evidence>
<evidence type="ECO:0000256" key="1">
    <source>
        <dbReference type="ARBA" id="ARBA00006243"/>
    </source>
</evidence>
<dbReference type="Pfam" id="PF02769">
    <property type="entry name" value="AIRS_C"/>
    <property type="match status" value="1"/>
</dbReference>
<dbReference type="InterPro" id="IPR036921">
    <property type="entry name" value="PurM-like_N_sf"/>
</dbReference>
<dbReference type="PIRSF" id="PIRSF005644">
    <property type="entry name" value="Hdrgns_mtr_HypE"/>
    <property type="match status" value="1"/>
</dbReference>
<name>A0A933GMM4_UNCTE</name>
<gene>
    <name evidence="4" type="ORF">HY730_10165</name>
</gene>
<organism evidence="4 5">
    <name type="scientific">Tectimicrobiota bacterium</name>
    <dbReference type="NCBI Taxonomy" id="2528274"/>
    <lineage>
        <taxon>Bacteria</taxon>
        <taxon>Pseudomonadati</taxon>
        <taxon>Nitrospinota/Tectimicrobiota group</taxon>
        <taxon>Candidatus Tectimicrobiota</taxon>
    </lineage>
</organism>
<dbReference type="CDD" id="cd06061">
    <property type="entry name" value="PurM-like1"/>
    <property type="match status" value="1"/>
</dbReference>
<dbReference type="PANTHER" id="PTHR30303:SF4">
    <property type="entry name" value="HYDROGENASE EXPRESSION_FORMATION PROTEIN HYPE"/>
    <property type="match status" value="1"/>
</dbReference>
<dbReference type="SUPFAM" id="SSF56042">
    <property type="entry name" value="PurM C-terminal domain-like"/>
    <property type="match status" value="1"/>
</dbReference>
<evidence type="ECO:0000259" key="3">
    <source>
        <dbReference type="Pfam" id="PF02769"/>
    </source>
</evidence>
<feature type="domain" description="PurM-like C-terminal" evidence="3">
    <location>
        <begin position="158"/>
        <end position="314"/>
    </location>
</feature>
<evidence type="ECO:0000313" key="5">
    <source>
        <dbReference type="Proteomes" id="UP000772181"/>
    </source>
</evidence>
<evidence type="ECO:0000313" key="4">
    <source>
        <dbReference type="EMBL" id="MBI4596718.1"/>
    </source>
</evidence>
<dbReference type="InterPro" id="IPR036676">
    <property type="entry name" value="PurM-like_C_sf"/>
</dbReference>
<dbReference type="InterPro" id="IPR016188">
    <property type="entry name" value="PurM-like_N"/>
</dbReference>
<dbReference type="PANTHER" id="PTHR30303">
    <property type="entry name" value="HYDROGENASE ISOENZYMES FORMATION PROTEIN HYPE"/>
    <property type="match status" value="1"/>
</dbReference>
<dbReference type="EMBL" id="JACQWF010000436">
    <property type="protein sequence ID" value="MBI4596718.1"/>
    <property type="molecule type" value="Genomic_DNA"/>
</dbReference>
<dbReference type="Pfam" id="PF00586">
    <property type="entry name" value="AIRS"/>
    <property type="match status" value="1"/>
</dbReference>
<feature type="domain" description="PurM-like N-terminal" evidence="2">
    <location>
        <begin position="38"/>
        <end position="145"/>
    </location>
</feature>
<accession>A0A933GMM4</accession>
<dbReference type="GO" id="GO:0051604">
    <property type="term" value="P:protein maturation"/>
    <property type="evidence" value="ECO:0007669"/>
    <property type="project" value="TreeGrafter"/>
</dbReference>
<comment type="caution">
    <text evidence="4">The sequence shown here is derived from an EMBL/GenBank/DDBJ whole genome shotgun (WGS) entry which is preliminary data.</text>
</comment>